<gene>
    <name evidence="2" type="ORF">H7F53_09755</name>
</gene>
<comment type="caution">
    <text evidence="2">The sequence shown here is derived from an EMBL/GenBank/DDBJ whole genome shotgun (WGS) entry which is preliminary data.</text>
</comment>
<sequence>MSALAPIEYADRGTALTGWLARPAGPARAAILVWPTIANVTPAIERRARMLADAGYVAMIGDFYGEPVADFAASFPLAGALRADVDHYRTRLLAGLAALRGLPEAAGLPAAAIGFCMGGQAALELARLGADLAFVASFHGVFETARPADPGAAHKPRVLVLHGDADPLAPRDKVIALWDELDAAGFDWHFHAYAKVRHGFTDPGSDQRGMDALGYDASADRQSWAALLRFAEETFG</sequence>
<dbReference type="AlphaFoldDB" id="A0A7X1FZX7"/>
<feature type="domain" description="Dienelactone hydrolase" evidence="1">
    <location>
        <begin position="17"/>
        <end position="232"/>
    </location>
</feature>
<dbReference type="PANTHER" id="PTHR22946">
    <property type="entry name" value="DIENELACTONE HYDROLASE DOMAIN-CONTAINING PROTEIN-RELATED"/>
    <property type="match status" value="1"/>
</dbReference>
<dbReference type="GO" id="GO:0016787">
    <property type="term" value="F:hydrolase activity"/>
    <property type="evidence" value="ECO:0007669"/>
    <property type="project" value="UniProtKB-KW"/>
</dbReference>
<dbReference type="RefSeq" id="WP_185679295.1">
    <property type="nucleotide sequence ID" value="NZ_JACLAX010000008.1"/>
</dbReference>
<dbReference type="Proteomes" id="UP000551327">
    <property type="component" value="Unassembled WGS sequence"/>
</dbReference>
<evidence type="ECO:0000313" key="2">
    <source>
        <dbReference type="EMBL" id="MBC2669427.1"/>
    </source>
</evidence>
<dbReference type="EMBL" id="JACLAX010000008">
    <property type="protein sequence ID" value="MBC2669427.1"/>
    <property type="molecule type" value="Genomic_DNA"/>
</dbReference>
<dbReference type="PANTHER" id="PTHR22946:SF0">
    <property type="entry name" value="DIENELACTONE HYDROLASE DOMAIN-CONTAINING PROTEIN"/>
    <property type="match status" value="1"/>
</dbReference>
<keyword evidence="3" id="KW-1185">Reference proteome</keyword>
<dbReference type="Pfam" id="PF01738">
    <property type="entry name" value="DLH"/>
    <property type="match status" value="1"/>
</dbReference>
<dbReference type="InterPro" id="IPR050261">
    <property type="entry name" value="FrsA_esterase"/>
</dbReference>
<dbReference type="InterPro" id="IPR029058">
    <property type="entry name" value="AB_hydrolase_fold"/>
</dbReference>
<dbReference type="Gene3D" id="3.40.50.1820">
    <property type="entry name" value="alpha/beta hydrolase"/>
    <property type="match status" value="1"/>
</dbReference>
<dbReference type="SUPFAM" id="SSF53474">
    <property type="entry name" value="alpha/beta-Hydrolases"/>
    <property type="match status" value="1"/>
</dbReference>
<evidence type="ECO:0000259" key="1">
    <source>
        <dbReference type="Pfam" id="PF01738"/>
    </source>
</evidence>
<protein>
    <submittedName>
        <fullName evidence="2">Dienelactone hydrolase family protein</fullName>
    </submittedName>
</protein>
<organism evidence="2 3">
    <name type="scientific">Novosphingobium piscinae</name>
    <dbReference type="NCBI Taxonomy" id="1507448"/>
    <lineage>
        <taxon>Bacteria</taxon>
        <taxon>Pseudomonadati</taxon>
        <taxon>Pseudomonadota</taxon>
        <taxon>Alphaproteobacteria</taxon>
        <taxon>Sphingomonadales</taxon>
        <taxon>Sphingomonadaceae</taxon>
        <taxon>Novosphingobium</taxon>
    </lineage>
</organism>
<name>A0A7X1FZX7_9SPHN</name>
<dbReference type="InterPro" id="IPR002925">
    <property type="entry name" value="Dienelactn_hydro"/>
</dbReference>
<proteinExistence type="predicted"/>
<accession>A0A7X1FZX7</accession>
<reference evidence="2 3" key="1">
    <citation type="submission" date="2020-08" db="EMBL/GenBank/DDBJ databases">
        <title>The genome sequence of type strain Novosphingobium piscinae KCTC 42194.</title>
        <authorList>
            <person name="Liu Y."/>
        </authorList>
    </citation>
    <scope>NUCLEOTIDE SEQUENCE [LARGE SCALE GENOMIC DNA]</scope>
    <source>
        <strain evidence="2 3">KCTC 42194</strain>
    </source>
</reference>
<evidence type="ECO:0000313" key="3">
    <source>
        <dbReference type="Proteomes" id="UP000551327"/>
    </source>
</evidence>
<keyword evidence="2" id="KW-0378">Hydrolase</keyword>